<evidence type="ECO:0000313" key="3">
    <source>
        <dbReference type="Proteomes" id="UP001500738"/>
    </source>
</evidence>
<dbReference type="Proteomes" id="UP001500738">
    <property type="component" value="Unassembled WGS sequence"/>
</dbReference>
<organism evidence="2 3">
    <name type="scientific">Sphingopyxis soli</name>
    <dbReference type="NCBI Taxonomy" id="592051"/>
    <lineage>
        <taxon>Bacteria</taxon>
        <taxon>Pseudomonadati</taxon>
        <taxon>Pseudomonadota</taxon>
        <taxon>Alphaproteobacteria</taxon>
        <taxon>Sphingomonadales</taxon>
        <taxon>Sphingomonadaceae</taxon>
        <taxon>Sphingopyxis</taxon>
    </lineage>
</organism>
<dbReference type="RefSeq" id="WP_281414808.1">
    <property type="nucleotide sequence ID" value="NZ_BAAAFE010000010.1"/>
</dbReference>
<evidence type="ECO:0000313" key="2">
    <source>
        <dbReference type="EMBL" id="GAA0866853.1"/>
    </source>
</evidence>
<accession>A0ABN1MD63</accession>
<dbReference type="EMBL" id="BAAAFE010000010">
    <property type="protein sequence ID" value="GAA0866853.1"/>
    <property type="molecule type" value="Genomic_DNA"/>
</dbReference>
<protein>
    <submittedName>
        <fullName evidence="2">Uncharacterized protein</fullName>
    </submittedName>
</protein>
<keyword evidence="3" id="KW-1185">Reference proteome</keyword>
<comment type="caution">
    <text evidence="2">The sequence shown here is derived from an EMBL/GenBank/DDBJ whole genome shotgun (WGS) entry which is preliminary data.</text>
</comment>
<evidence type="ECO:0000256" key="1">
    <source>
        <dbReference type="SAM" id="MobiDB-lite"/>
    </source>
</evidence>
<name>A0ABN1MD63_9SPHN</name>
<proteinExistence type="predicted"/>
<reference evidence="2 3" key="1">
    <citation type="journal article" date="2019" name="Int. J. Syst. Evol. Microbiol.">
        <title>The Global Catalogue of Microorganisms (GCM) 10K type strain sequencing project: providing services to taxonomists for standard genome sequencing and annotation.</title>
        <authorList>
            <consortium name="The Broad Institute Genomics Platform"/>
            <consortium name="The Broad Institute Genome Sequencing Center for Infectious Disease"/>
            <person name="Wu L."/>
            <person name="Ma J."/>
        </authorList>
    </citation>
    <scope>NUCLEOTIDE SEQUENCE [LARGE SCALE GENOMIC DNA]</scope>
    <source>
        <strain evidence="2 3">JCM 15910</strain>
    </source>
</reference>
<gene>
    <name evidence="2" type="ORF">GCM10009115_32270</name>
</gene>
<feature type="region of interest" description="Disordered" evidence="1">
    <location>
        <begin position="1"/>
        <end position="20"/>
    </location>
</feature>
<sequence>MNDDEPDWTPDGDTLDPYFDDDGWLPDWLPDHRRDTSLDDWI</sequence>